<protein>
    <submittedName>
        <fullName evidence="3">Uncharacterized protein</fullName>
    </submittedName>
</protein>
<dbReference type="Proteomes" id="UP000242146">
    <property type="component" value="Unassembled WGS sequence"/>
</dbReference>
<name>A0A1X2GKQ8_9FUNG</name>
<proteinExistence type="predicted"/>
<dbReference type="AlphaFoldDB" id="A0A1X2GKQ8"/>
<evidence type="ECO:0000313" key="3">
    <source>
        <dbReference type="EMBL" id="ORX56218.1"/>
    </source>
</evidence>
<evidence type="ECO:0000256" key="1">
    <source>
        <dbReference type="SAM" id="MobiDB-lite"/>
    </source>
</evidence>
<evidence type="ECO:0000256" key="2">
    <source>
        <dbReference type="SAM" id="Phobius"/>
    </source>
</evidence>
<feature type="region of interest" description="Disordered" evidence="1">
    <location>
        <begin position="1"/>
        <end position="33"/>
    </location>
</feature>
<gene>
    <name evidence="3" type="ORF">DM01DRAFT_1016256</name>
</gene>
<dbReference type="OrthoDB" id="10021397at2759"/>
<keyword evidence="2" id="KW-0472">Membrane</keyword>
<reference evidence="3 4" key="1">
    <citation type="submission" date="2016-07" db="EMBL/GenBank/DDBJ databases">
        <title>Pervasive Adenine N6-methylation of Active Genes in Fungi.</title>
        <authorList>
            <consortium name="DOE Joint Genome Institute"/>
            <person name="Mondo S.J."/>
            <person name="Dannebaum R.O."/>
            <person name="Kuo R.C."/>
            <person name="Labutti K."/>
            <person name="Haridas S."/>
            <person name="Kuo A."/>
            <person name="Salamov A."/>
            <person name="Ahrendt S.R."/>
            <person name="Lipzen A."/>
            <person name="Sullivan W."/>
            <person name="Andreopoulos W.B."/>
            <person name="Clum A."/>
            <person name="Lindquist E."/>
            <person name="Daum C."/>
            <person name="Ramamoorthy G.K."/>
            <person name="Gryganskyi A."/>
            <person name="Culley D."/>
            <person name="Magnuson J.K."/>
            <person name="James T.Y."/>
            <person name="O'Malley M.A."/>
            <person name="Stajich J.E."/>
            <person name="Spatafora J.W."/>
            <person name="Visel A."/>
            <person name="Grigoriev I.V."/>
        </authorList>
    </citation>
    <scope>NUCLEOTIDE SEQUENCE [LARGE SCALE GENOMIC DNA]</scope>
    <source>
        <strain evidence="3 4">NRRL 3301</strain>
    </source>
</reference>
<keyword evidence="4" id="KW-1185">Reference proteome</keyword>
<sequence>MSSASASEMEHADKHETVTVETFESEDVVDEKLEEPAGRSGMFNLTPGARLYCIIASLCVVSFLAAFDNMVISSNTPFVAAEFNAFQLYGWVNTVKAQAFHVFNGCAFID</sequence>
<feature type="compositionally biased region" description="Basic and acidic residues" evidence="1">
    <location>
        <begin position="8"/>
        <end position="18"/>
    </location>
</feature>
<comment type="caution">
    <text evidence="3">The sequence shown here is derived from an EMBL/GenBank/DDBJ whole genome shotgun (WGS) entry which is preliminary data.</text>
</comment>
<keyword evidence="2" id="KW-1133">Transmembrane helix</keyword>
<feature type="transmembrane region" description="Helical" evidence="2">
    <location>
        <begin position="49"/>
        <end position="67"/>
    </location>
</feature>
<organism evidence="3 4">
    <name type="scientific">Hesseltinella vesiculosa</name>
    <dbReference type="NCBI Taxonomy" id="101127"/>
    <lineage>
        <taxon>Eukaryota</taxon>
        <taxon>Fungi</taxon>
        <taxon>Fungi incertae sedis</taxon>
        <taxon>Mucoromycota</taxon>
        <taxon>Mucoromycotina</taxon>
        <taxon>Mucoromycetes</taxon>
        <taxon>Mucorales</taxon>
        <taxon>Cunninghamellaceae</taxon>
        <taxon>Hesseltinella</taxon>
    </lineage>
</organism>
<keyword evidence="2" id="KW-0812">Transmembrane</keyword>
<evidence type="ECO:0000313" key="4">
    <source>
        <dbReference type="Proteomes" id="UP000242146"/>
    </source>
</evidence>
<accession>A0A1X2GKQ8</accession>
<dbReference type="STRING" id="101127.A0A1X2GKQ8"/>
<dbReference type="EMBL" id="MCGT01000010">
    <property type="protein sequence ID" value="ORX56218.1"/>
    <property type="molecule type" value="Genomic_DNA"/>
</dbReference>